<protein>
    <recommendedName>
        <fullName evidence="1">N-end rule aminoacyl transferase C-terminal domain-containing protein</fullName>
    </recommendedName>
</protein>
<dbReference type="Pfam" id="PF04377">
    <property type="entry name" value="ATE_C"/>
    <property type="match status" value="1"/>
</dbReference>
<dbReference type="EMBL" id="MHIX01000002">
    <property type="protein sequence ID" value="OGY60203.1"/>
    <property type="molecule type" value="Genomic_DNA"/>
</dbReference>
<dbReference type="Proteomes" id="UP000178515">
    <property type="component" value="Unassembled WGS sequence"/>
</dbReference>
<dbReference type="Gene3D" id="3.40.630.30">
    <property type="match status" value="1"/>
</dbReference>
<dbReference type="CDD" id="cd04301">
    <property type="entry name" value="NAT_SF"/>
    <property type="match status" value="1"/>
</dbReference>
<evidence type="ECO:0000313" key="3">
    <source>
        <dbReference type="Proteomes" id="UP000178515"/>
    </source>
</evidence>
<sequence>MYKFSDEKTVKNPSEENIDALYKEGFVATRLGKEKFQQIKSLRVRLNDFKLSSENRRVLKNNEDIKVSVRKLPFENYSWQIGKLGLDFYTKKFGKKIMTANKLRELFTDPEQSSMNIAFVYQIEKKPIGYCLALETKNIIHYSYPFYDLTLGRSLGMAMMLKAIQYAKENQKEYIYLGSSQKYKEQFKGLEVFDPKHGWTKV</sequence>
<evidence type="ECO:0000313" key="2">
    <source>
        <dbReference type="EMBL" id="OGY60203.1"/>
    </source>
</evidence>
<dbReference type="STRING" id="1797689.A3F24_00500"/>
<dbReference type="GO" id="GO:0004057">
    <property type="term" value="F:arginyl-tRNA--protein transferase activity"/>
    <property type="evidence" value="ECO:0007669"/>
    <property type="project" value="InterPro"/>
</dbReference>
<proteinExistence type="predicted"/>
<comment type="caution">
    <text evidence="2">The sequence shown here is derived from an EMBL/GenBank/DDBJ whole genome shotgun (WGS) entry which is preliminary data.</text>
</comment>
<reference evidence="2 3" key="1">
    <citation type="journal article" date="2016" name="Nat. Commun.">
        <title>Thousands of microbial genomes shed light on interconnected biogeochemical processes in an aquifer system.</title>
        <authorList>
            <person name="Anantharaman K."/>
            <person name="Brown C.T."/>
            <person name="Hug L.A."/>
            <person name="Sharon I."/>
            <person name="Castelle C.J."/>
            <person name="Probst A.J."/>
            <person name="Thomas B.C."/>
            <person name="Singh A."/>
            <person name="Wilkins M.J."/>
            <person name="Karaoz U."/>
            <person name="Brodie E.L."/>
            <person name="Williams K.H."/>
            <person name="Hubbard S.S."/>
            <person name="Banfield J.F."/>
        </authorList>
    </citation>
    <scope>NUCLEOTIDE SEQUENCE [LARGE SCALE GENOMIC DNA]</scope>
</reference>
<accession>A0A1G1Z6E3</accession>
<dbReference type="InterPro" id="IPR007472">
    <property type="entry name" value="N-end_Aminoacyl_Trfase_C"/>
</dbReference>
<name>A0A1G1Z6E3_9BACT</name>
<dbReference type="SUPFAM" id="SSF55729">
    <property type="entry name" value="Acyl-CoA N-acyltransferases (Nat)"/>
    <property type="match status" value="1"/>
</dbReference>
<dbReference type="InterPro" id="IPR016181">
    <property type="entry name" value="Acyl_CoA_acyltransferase"/>
</dbReference>
<dbReference type="AlphaFoldDB" id="A0A1G1Z6E3"/>
<feature type="domain" description="N-end rule aminoacyl transferase C-terminal" evidence="1">
    <location>
        <begin position="116"/>
        <end position="193"/>
    </location>
</feature>
<gene>
    <name evidence="2" type="ORF">A3F24_00500</name>
</gene>
<organism evidence="2 3">
    <name type="scientific">Candidatus Colwellbacteria bacterium RIFCSPHIGHO2_12_FULL_44_17</name>
    <dbReference type="NCBI Taxonomy" id="1797689"/>
    <lineage>
        <taxon>Bacteria</taxon>
        <taxon>Candidatus Colwelliibacteriota</taxon>
    </lineage>
</organism>
<evidence type="ECO:0000259" key="1">
    <source>
        <dbReference type="Pfam" id="PF04377"/>
    </source>
</evidence>